<dbReference type="EMBL" id="FOTS01000051">
    <property type="protein sequence ID" value="SFM18142.1"/>
    <property type="molecule type" value="Genomic_DNA"/>
</dbReference>
<dbReference type="AlphaFoldDB" id="A0A1I4NRJ8"/>
<gene>
    <name evidence="3" type="ORF">SAMN04490355_105114</name>
</gene>
<feature type="domain" description="Transglycosylase SLT" evidence="2">
    <location>
        <begin position="60"/>
        <end position="173"/>
    </location>
</feature>
<feature type="transmembrane region" description="Helical" evidence="1">
    <location>
        <begin position="7"/>
        <end position="30"/>
    </location>
</feature>
<dbReference type="Proteomes" id="UP000199520">
    <property type="component" value="Unassembled WGS sequence"/>
</dbReference>
<dbReference type="PANTHER" id="PTHR37423">
    <property type="entry name" value="SOLUBLE LYTIC MUREIN TRANSGLYCOSYLASE-RELATED"/>
    <property type="match status" value="1"/>
</dbReference>
<evidence type="ECO:0000313" key="4">
    <source>
        <dbReference type="Proteomes" id="UP000199520"/>
    </source>
</evidence>
<dbReference type="STRING" id="1123291.SAMN04490355_105114"/>
<accession>A0A1I4NRJ8</accession>
<dbReference type="Pfam" id="PF01464">
    <property type="entry name" value="SLT"/>
    <property type="match status" value="1"/>
</dbReference>
<sequence length="244" mass="27769">MRPRLLVLWRIGLAVAAIQLVIYSIIGYGISGVHTKAWDTFNRNAYVIADVDDKVPYKELINQRARQAGINGQIVASLIRAESSFQPRAHSPAGAYGLMQVIPGTWRQVNEKANVCLGRHPGECTVECYYNEELNIRIGTLYLSQLVNKYEGNMVLALAAYNAGPGAVDKYGGIPPYDETINYVNRVIGYWYELSSYSLPYTIFAEEQWECIRTAIGWWCLVTLLGVVWIARRLHCCYHSWRWR</sequence>
<keyword evidence="4" id="KW-1185">Reference proteome</keyword>
<protein>
    <submittedName>
        <fullName evidence="3">Transglycosylase SLT domain-containing protein</fullName>
    </submittedName>
</protein>
<dbReference type="InterPro" id="IPR023346">
    <property type="entry name" value="Lysozyme-like_dom_sf"/>
</dbReference>
<keyword evidence="1" id="KW-0472">Membrane</keyword>
<dbReference type="Gene3D" id="1.10.530.10">
    <property type="match status" value="1"/>
</dbReference>
<proteinExistence type="predicted"/>
<name>A0A1I4NRJ8_9FIRM</name>
<dbReference type="OrthoDB" id="9815002at2"/>
<dbReference type="SUPFAM" id="SSF53955">
    <property type="entry name" value="Lysozyme-like"/>
    <property type="match status" value="1"/>
</dbReference>
<feature type="transmembrane region" description="Helical" evidence="1">
    <location>
        <begin position="216"/>
        <end position="234"/>
    </location>
</feature>
<keyword evidence="1" id="KW-1133">Transmembrane helix</keyword>
<evidence type="ECO:0000313" key="3">
    <source>
        <dbReference type="EMBL" id="SFM18142.1"/>
    </source>
</evidence>
<dbReference type="PANTHER" id="PTHR37423:SF2">
    <property type="entry name" value="MEMBRANE-BOUND LYTIC MUREIN TRANSGLYCOSYLASE C"/>
    <property type="match status" value="1"/>
</dbReference>
<evidence type="ECO:0000259" key="2">
    <source>
        <dbReference type="Pfam" id="PF01464"/>
    </source>
</evidence>
<evidence type="ECO:0000256" key="1">
    <source>
        <dbReference type="SAM" id="Phobius"/>
    </source>
</evidence>
<reference evidence="4" key="1">
    <citation type="submission" date="2016-10" db="EMBL/GenBank/DDBJ databases">
        <authorList>
            <person name="Varghese N."/>
            <person name="Submissions S."/>
        </authorList>
    </citation>
    <scope>NUCLEOTIDE SEQUENCE [LARGE SCALE GENOMIC DNA]</scope>
    <source>
        <strain evidence="4">DSM 13327</strain>
    </source>
</reference>
<organism evidence="3 4">
    <name type="scientific">Pelosinus propionicus DSM 13327</name>
    <dbReference type="NCBI Taxonomy" id="1123291"/>
    <lineage>
        <taxon>Bacteria</taxon>
        <taxon>Bacillati</taxon>
        <taxon>Bacillota</taxon>
        <taxon>Negativicutes</taxon>
        <taxon>Selenomonadales</taxon>
        <taxon>Sporomusaceae</taxon>
        <taxon>Pelosinus</taxon>
    </lineage>
</organism>
<dbReference type="InterPro" id="IPR008258">
    <property type="entry name" value="Transglycosylase_SLT_dom_1"/>
</dbReference>
<keyword evidence="1" id="KW-0812">Transmembrane</keyword>
<dbReference type="RefSeq" id="WP_090942263.1">
    <property type="nucleotide sequence ID" value="NZ_FOTS01000051.1"/>
</dbReference>
<dbReference type="CDD" id="cd13401">
    <property type="entry name" value="Slt70-like"/>
    <property type="match status" value="1"/>
</dbReference>